<dbReference type="GO" id="GO:0006749">
    <property type="term" value="P:glutathione metabolic process"/>
    <property type="evidence" value="ECO:0007669"/>
    <property type="project" value="TreeGrafter"/>
</dbReference>
<dbReference type="PANTHER" id="PTHR11571:SF224">
    <property type="entry name" value="HEMATOPOIETIC PROSTAGLANDIN D SYNTHASE"/>
    <property type="match status" value="1"/>
</dbReference>
<dbReference type="InterPro" id="IPR004045">
    <property type="entry name" value="Glutathione_S-Trfase_N"/>
</dbReference>
<protein>
    <recommendedName>
        <fullName evidence="1">glutathione transferase</fullName>
        <ecNumber evidence="1">2.5.1.18</ecNumber>
    </recommendedName>
    <alternativeName>
        <fullName evidence="5">GST class-sigma</fullName>
    </alternativeName>
</protein>
<dbReference type="FunFam" id="3.40.30.10:FF:000035">
    <property type="entry name" value="hematopoietic prostaglandin D synthase"/>
    <property type="match status" value="1"/>
</dbReference>
<keyword evidence="2" id="KW-0808">Transferase</keyword>
<evidence type="ECO:0000256" key="5">
    <source>
        <dbReference type="ARBA" id="ARBA00078118"/>
    </source>
</evidence>
<dbReference type="PANTHER" id="PTHR11571">
    <property type="entry name" value="GLUTATHIONE S-TRANSFERASE"/>
    <property type="match status" value="1"/>
</dbReference>
<dbReference type="Proteomes" id="UP000887578">
    <property type="component" value="Unplaced"/>
</dbReference>
<dbReference type="Pfam" id="PF14497">
    <property type="entry name" value="GST_C_3"/>
    <property type="match status" value="1"/>
</dbReference>
<reference evidence="9" key="1">
    <citation type="submission" date="2022-11" db="UniProtKB">
        <authorList>
            <consortium name="WormBaseParasite"/>
        </authorList>
    </citation>
    <scope>IDENTIFICATION</scope>
</reference>
<dbReference type="WBParaSite" id="PDA_v2.g6263.t1">
    <property type="protein sequence ID" value="PDA_v2.g6263.t1"/>
    <property type="gene ID" value="PDA_v2.g6263"/>
</dbReference>
<evidence type="ECO:0000259" key="6">
    <source>
        <dbReference type="PROSITE" id="PS50404"/>
    </source>
</evidence>
<dbReference type="FunFam" id="1.20.1050.10:FF:000031">
    <property type="entry name" value="Glutathione S-Transferase"/>
    <property type="match status" value="1"/>
</dbReference>
<dbReference type="SFLD" id="SFLDG01205">
    <property type="entry name" value="AMPS.1"/>
    <property type="match status" value="1"/>
</dbReference>
<dbReference type="SUPFAM" id="SSF47616">
    <property type="entry name" value="GST C-terminal domain-like"/>
    <property type="match status" value="1"/>
</dbReference>
<organism evidence="8 9">
    <name type="scientific">Panagrolaimus davidi</name>
    <dbReference type="NCBI Taxonomy" id="227884"/>
    <lineage>
        <taxon>Eukaryota</taxon>
        <taxon>Metazoa</taxon>
        <taxon>Ecdysozoa</taxon>
        <taxon>Nematoda</taxon>
        <taxon>Chromadorea</taxon>
        <taxon>Rhabditida</taxon>
        <taxon>Tylenchina</taxon>
        <taxon>Panagrolaimomorpha</taxon>
        <taxon>Panagrolaimoidea</taxon>
        <taxon>Panagrolaimidae</taxon>
        <taxon>Panagrolaimus</taxon>
    </lineage>
</organism>
<dbReference type="PROSITE" id="PS50404">
    <property type="entry name" value="GST_NTER"/>
    <property type="match status" value="1"/>
</dbReference>
<dbReference type="SFLD" id="SFLDS00019">
    <property type="entry name" value="Glutathione_Transferase_(cytos"/>
    <property type="match status" value="1"/>
</dbReference>
<dbReference type="GO" id="GO:0004602">
    <property type="term" value="F:glutathione peroxidase activity"/>
    <property type="evidence" value="ECO:0007669"/>
    <property type="project" value="UniProtKB-ARBA"/>
</dbReference>
<dbReference type="PROSITE" id="PS50405">
    <property type="entry name" value="GST_CTER"/>
    <property type="match status" value="1"/>
</dbReference>
<dbReference type="Gene3D" id="1.20.1050.10">
    <property type="match status" value="1"/>
</dbReference>
<dbReference type="EC" id="2.5.1.18" evidence="1"/>
<dbReference type="InterPro" id="IPR004046">
    <property type="entry name" value="GST_C"/>
</dbReference>
<dbReference type="Gene3D" id="3.40.30.10">
    <property type="entry name" value="Glutaredoxin"/>
    <property type="match status" value="1"/>
</dbReference>
<dbReference type="GO" id="GO:0005737">
    <property type="term" value="C:cytoplasm"/>
    <property type="evidence" value="ECO:0007669"/>
    <property type="project" value="UniProtKB-ARBA"/>
</dbReference>
<dbReference type="InterPro" id="IPR050213">
    <property type="entry name" value="GST_superfamily"/>
</dbReference>
<dbReference type="SUPFAM" id="SSF52833">
    <property type="entry name" value="Thioredoxin-like"/>
    <property type="match status" value="1"/>
</dbReference>
<dbReference type="Pfam" id="PF02798">
    <property type="entry name" value="GST_N"/>
    <property type="match status" value="1"/>
</dbReference>
<comment type="catalytic activity">
    <reaction evidence="4">
        <text>RX + glutathione = an S-substituted glutathione + a halide anion + H(+)</text>
        <dbReference type="Rhea" id="RHEA:16437"/>
        <dbReference type="ChEBI" id="CHEBI:15378"/>
        <dbReference type="ChEBI" id="CHEBI:16042"/>
        <dbReference type="ChEBI" id="CHEBI:17792"/>
        <dbReference type="ChEBI" id="CHEBI:57925"/>
        <dbReference type="ChEBI" id="CHEBI:90779"/>
        <dbReference type="EC" id="2.5.1.18"/>
    </reaction>
</comment>
<dbReference type="InterPro" id="IPR010987">
    <property type="entry name" value="Glutathione-S-Trfase_C-like"/>
</dbReference>
<evidence type="ECO:0000313" key="9">
    <source>
        <dbReference type="WBParaSite" id="PDA_v2.g6263.t1"/>
    </source>
</evidence>
<dbReference type="SFLD" id="SFLDG00363">
    <property type="entry name" value="AMPS_(cytGST):_Alpha-__Mu-__Pi"/>
    <property type="match status" value="1"/>
</dbReference>
<name>A0A914R495_9BILA</name>
<accession>A0A914R495</accession>
<evidence type="ECO:0000256" key="3">
    <source>
        <dbReference type="ARBA" id="ARBA00038317"/>
    </source>
</evidence>
<sequence length="206" mass="23943">MVAYKLYYFDLRGGGETIRLIFHYANIPFEDCRIALEDWPKIKPTTPTGKVPYLEVDGKPLPESGAILRYLGKKFGLVSPDEWENAQMEYIFEYFKDFLMEIKSYFQVTFHQIEGDKDQIYKDVYLPAAEKAYKKVGEMLSKSTSGFLANSGITWADLLLAESTLTLKGMDSEFEKRWPFMIEHQKRVHSIPQLQKYLESRKPSPV</sequence>
<dbReference type="InterPro" id="IPR040079">
    <property type="entry name" value="Glutathione_S-Trfase"/>
</dbReference>
<dbReference type="InterPro" id="IPR036249">
    <property type="entry name" value="Thioredoxin-like_sf"/>
</dbReference>
<feature type="domain" description="GST C-terminal" evidence="7">
    <location>
        <begin position="81"/>
        <end position="206"/>
    </location>
</feature>
<dbReference type="GO" id="GO:0004364">
    <property type="term" value="F:glutathione transferase activity"/>
    <property type="evidence" value="ECO:0007669"/>
    <property type="project" value="UniProtKB-EC"/>
</dbReference>
<evidence type="ECO:0000259" key="7">
    <source>
        <dbReference type="PROSITE" id="PS50405"/>
    </source>
</evidence>
<dbReference type="CDD" id="cd03039">
    <property type="entry name" value="GST_N_Sigma_like"/>
    <property type="match status" value="1"/>
</dbReference>
<evidence type="ECO:0000256" key="4">
    <source>
        <dbReference type="ARBA" id="ARBA00047960"/>
    </source>
</evidence>
<dbReference type="AlphaFoldDB" id="A0A914R495"/>
<proteinExistence type="inferred from homology"/>
<feature type="domain" description="GST N-terminal" evidence="6">
    <location>
        <begin position="2"/>
        <end position="79"/>
    </location>
</feature>
<evidence type="ECO:0000313" key="8">
    <source>
        <dbReference type="Proteomes" id="UP000887578"/>
    </source>
</evidence>
<evidence type="ECO:0000256" key="2">
    <source>
        <dbReference type="ARBA" id="ARBA00022679"/>
    </source>
</evidence>
<dbReference type="CDD" id="cd03192">
    <property type="entry name" value="GST_C_Sigma_like"/>
    <property type="match status" value="1"/>
</dbReference>
<comment type="similarity">
    <text evidence="3">Belongs to the GST superfamily. Sigma family.</text>
</comment>
<evidence type="ECO:0000256" key="1">
    <source>
        <dbReference type="ARBA" id="ARBA00012452"/>
    </source>
</evidence>
<dbReference type="InterPro" id="IPR036282">
    <property type="entry name" value="Glutathione-S-Trfase_C_sf"/>
</dbReference>
<keyword evidence="8" id="KW-1185">Reference proteome</keyword>